<evidence type="ECO:0000256" key="4">
    <source>
        <dbReference type="ARBA" id="ARBA00022517"/>
    </source>
</evidence>
<dbReference type="GO" id="GO:0004521">
    <property type="term" value="F:RNA endonuclease activity"/>
    <property type="evidence" value="ECO:0007669"/>
    <property type="project" value="UniProtKB-ARBA"/>
</dbReference>
<reference evidence="11 12" key="1">
    <citation type="journal article" date="2017" name="BMC Genomics">
        <title>Genomic analysis of methanogenic archaea reveals a shift towards energy conservation.</title>
        <authorList>
            <person name="Gilmore S.P."/>
            <person name="Henske J.K."/>
            <person name="Sexton J.A."/>
            <person name="Solomon K.V."/>
            <person name="Seppala S."/>
            <person name="Yoo J.I."/>
            <person name="Huyett L.M."/>
            <person name="Pressman A."/>
            <person name="Cogan J.Z."/>
            <person name="Kivenson V."/>
            <person name="Peng X."/>
            <person name="Tan Y."/>
            <person name="Valentine D.L."/>
            <person name="O'Malley M.A."/>
        </authorList>
    </citation>
    <scope>NUCLEOTIDE SEQUENCE [LARGE SCALE GENOMIC DNA]</scope>
    <source>
        <strain evidence="11 12">XII</strain>
    </source>
</reference>
<dbReference type="FunFam" id="3.40.50.1010:FF:000020">
    <property type="entry name" value="20S-pre-rRNA D-site endonuclease NOB1"/>
    <property type="match status" value="1"/>
</dbReference>
<comment type="similarity">
    <text evidence="2">Belongs to the NOB1 family.</text>
</comment>
<dbReference type="PANTHER" id="PTHR12814:SF2">
    <property type="entry name" value="RNA-BINDING PROTEIN NOB1"/>
    <property type="match status" value="1"/>
</dbReference>
<comment type="caution">
    <text evidence="11">The sequence shown here is derived from an EMBL/GenBank/DDBJ whole genome shotgun (WGS) entry which is preliminary data.</text>
</comment>
<feature type="domain" description="Ribonuclease PIN" evidence="10">
    <location>
        <begin position="5"/>
        <end position="87"/>
    </location>
</feature>
<evidence type="ECO:0000256" key="1">
    <source>
        <dbReference type="ARBA" id="ARBA00001936"/>
    </source>
</evidence>
<evidence type="ECO:0000256" key="2">
    <source>
        <dbReference type="ARBA" id="ARBA00005858"/>
    </source>
</evidence>
<dbReference type="GO" id="GO:0030490">
    <property type="term" value="P:maturation of SSU-rRNA"/>
    <property type="evidence" value="ECO:0007669"/>
    <property type="project" value="TreeGrafter"/>
</dbReference>
<keyword evidence="7" id="KW-0479">Metal-binding</keyword>
<dbReference type="Pfam" id="PF17146">
    <property type="entry name" value="PIN_6"/>
    <property type="match status" value="1"/>
</dbReference>
<dbReference type="CDD" id="cd09876">
    <property type="entry name" value="PIN_Nob1-like"/>
    <property type="match status" value="1"/>
</dbReference>
<dbReference type="InterPro" id="IPR039907">
    <property type="entry name" value="NOB1"/>
</dbReference>
<proteinExistence type="inferred from homology"/>
<dbReference type="GO" id="GO:0016787">
    <property type="term" value="F:hydrolase activity"/>
    <property type="evidence" value="ECO:0007669"/>
    <property type="project" value="UniProtKB-KW"/>
</dbReference>
<name>A0AAX0Q9B6_9EURY</name>
<protein>
    <recommendedName>
        <fullName evidence="3">Endoribonuclease Nob1</fullName>
    </recommendedName>
</protein>
<dbReference type="RefSeq" id="WP_095641913.1">
    <property type="nucleotide sequence ID" value="NZ_LMVO01000007.1"/>
</dbReference>
<dbReference type="GO" id="GO:0046872">
    <property type="term" value="F:metal ion binding"/>
    <property type="evidence" value="ECO:0007669"/>
    <property type="project" value="UniProtKB-KW"/>
</dbReference>
<dbReference type="PANTHER" id="PTHR12814">
    <property type="entry name" value="RNA-BINDING PROTEIN NOB1"/>
    <property type="match status" value="1"/>
</dbReference>
<organism evidence="11 12">
    <name type="scientific">Methanocorpusculum parvum</name>
    <dbReference type="NCBI Taxonomy" id="2193"/>
    <lineage>
        <taxon>Archaea</taxon>
        <taxon>Methanobacteriati</taxon>
        <taxon>Methanobacteriota</taxon>
        <taxon>Stenosarchaea group</taxon>
        <taxon>Methanomicrobia</taxon>
        <taxon>Methanomicrobiales</taxon>
        <taxon>Methanocorpusculaceae</taxon>
        <taxon>Methanocorpusculum</taxon>
    </lineage>
</organism>
<dbReference type="EMBL" id="LMVO01000007">
    <property type="protein sequence ID" value="PAV09757.1"/>
    <property type="molecule type" value="Genomic_DNA"/>
</dbReference>
<dbReference type="AlphaFoldDB" id="A0AAX0Q9B6"/>
<comment type="cofactor">
    <cofactor evidence="1">
        <name>Mn(2+)</name>
        <dbReference type="ChEBI" id="CHEBI:29035"/>
    </cofactor>
</comment>
<dbReference type="InterPro" id="IPR029060">
    <property type="entry name" value="PIN-like_dom_sf"/>
</dbReference>
<dbReference type="SUPFAM" id="SSF88723">
    <property type="entry name" value="PIN domain-like"/>
    <property type="match status" value="1"/>
</dbReference>
<dbReference type="InterPro" id="IPR033411">
    <property type="entry name" value="Ribonuclease_PIN"/>
</dbReference>
<keyword evidence="5" id="KW-1277">Toxin-antitoxin system</keyword>
<accession>A0AAX0Q9B6</accession>
<evidence type="ECO:0000259" key="10">
    <source>
        <dbReference type="Pfam" id="PF17146"/>
    </source>
</evidence>
<dbReference type="Gene3D" id="3.40.50.1010">
    <property type="entry name" value="5'-nuclease"/>
    <property type="match status" value="1"/>
</dbReference>
<evidence type="ECO:0000256" key="9">
    <source>
        <dbReference type="ARBA" id="ARBA00045770"/>
    </source>
</evidence>
<evidence type="ECO:0000256" key="8">
    <source>
        <dbReference type="ARBA" id="ARBA00022801"/>
    </source>
</evidence>
<evidence type="ECO:0000256" key="6">
    <source>
        <dbReference type="ARBA" id="ARBA00022722"/>
    </source>
</evidence>
<keyword evidence="8" id="KW-0378">Hydrolase</keyword>
<dbReference type="GO" id="GO:0030688">
    <property type="term" value="C:preribosome, small subunit precursor"/>
    <property type="evidence" value="ECO:0007669"/>
    <property type="project" value="TreeGrafter"/>
</dbReference>
<dbReference type="Proteomes" id="UP000243820">
    <property type="component" value="Unassembled WGS sequence"/>
</dbReference>
<evidence type="ECO:0000313" key="11">
    <source>
        <dbReference type="EMBL" id="PAV09757.1"/>
    </source>
</evidence>
<comment type="function">
    <text evidence="9">Toxic component of a type II toxin-antitoxin (TA) system. Processes pre-16S-rRNA at its 3' end (the D-site) to yield the mature 3' end.</text>
</comment>
<evidence type="ECO:0000313" key="12">
    <source>
        <dbReference type="Proteomes" id="UP000243820"/>
    </source>
</evidence>
<keyword evidence="6" id="KW-0540">Nuclease</keyword>
<gene>
    <name evidence="11" type="ORF">ASJ83_05175</name>
</gene>
<keyword evidence="4" id="KW-0690">Ribosome biogenesis</keyword>
<dbReference type="GO" id="GO:0005737">
    <property type="term" value="C:cytoplasm"/>
    <property type="evidence" value="ECO:0007669"/>
    <property type="project" value="UniProtKB-ARBA"/>
</dbReference>
<keyword evidence="12" id="KW-1185">Reference proteome</keyword>
<sequence>MKYILDSSYFFGDYNLDGEFFTTPEVVGELKDLASKMRYEILAEKGLVVTEPEAEHLFAATNAALKSGDARVLSDTDISVIALGLTLEGTVVTDDFAVQNVCRHLKIPFRSIMQRRAKKRVWKLICSGCGAEIPPGQPDCPVCGSAPIQRGTEKEKRLR</sequence>
<evidence type="ECO:0000256" key="5">
    <source>
        <dbReference type="ARBA" id="ARBA00022649"/>
    </source>
</evidence>
<evidence type="ECO:0000256" key="3">
    <source>
        <dbReference type="ARBA" id="ARBA00021078"/>
    </source>
</evidence>
<evidence type="ECO:0000256" key="7">
    <source>
        <dbReference type="ARBA" id="ARBA00022723"/>
    </source>
</evidence>